<dbReference type="HOGENOM" id="CLU_075253_0_0_4"/>
<evidence type="ECO:0000313" key="1">
    <source>
        <dbReference type="EMBL" id="AEA65507.1"/>
    </source>
</evidence>
<dbReference type="RefSeq" id="WP_013699887.1">
    <property type="nucleotide sequence ID" value="NC_015382.1"/>
</dbReference>
<name>F2LRL3_BURGS</name>
<evidence type="ECO:0000313" key="2">
    <source>
        <dbReference type="Proteomes" id="UP000008316"/>
    </source>
</evidence>
<accession>F2LRL3</accession>
<proteinExistence type="predicted"/>
<organism evidence="1 2">
    <name type="scientific">Burkholderia gladioli (strain BSR3)</name>
    <dbReference type="NCBI Taxonomy" id="999541"/>
    <lineage>
        <taxon>Bacteria</taxon>
        <taxon>Pseudomonadati</taxon>
        <taxon>Pseudomonadota</taxon>
        <taxon>Betaproteobacteria</taxon>
        <taxon>Burkholderiales</taxon>
        <taxon>Burkholderiaceae</taxon>
        <taxon>Burkholderia</taxon>
    </lineage>
</organism>
<dbReference type="AlphaFoldDB" id="F2LRL3"/>
<gene>
    <name evidence="1" type="ordered locus">bgla_1p1100</name>
</gene>
<dbReference type="Proteomes" id="UP000008316">
    <property type="component" value="Plasmid bgla_1p"/>
</dbReference>
<sequence>MSKEYDLKTDVLETIVGSTVVTTKHAALVAAFAARTEFRSARYVKTRDEFGSRPARVLDADGGEVAADYFGWVTEQLAKHGDSVERSWAAFEGLGYLVTEVEPVLHYFVYDRSPTLRNRQDDFVQIEVWAQQEFVERELFPRELGGWGLPSADELRGGAIYSASIERFERRNLGKTRYGLQAVTDMAVFLDLAESMWSDTHRRDGERRLIERDVTTGHVRELAARDLVPGYDRQRWAGRRFVEDWAASSAGHAGERICTRWVFKTSDYTAPDGRRTMSYTPAWTHTKKIAALENTHRLDDYGLYGKLNKLDERIGMPFAWFFYGLHGNLVRGGQLQRIVDAAEAGRIVLPEHDYQVLRAWSDDPYGF</sequence>
<keyword evidence="1" id="KW-0614">Plasmid</keyword>
<dbReference type="KEGG" id="bgd:bgla_1p1100"/>
<keyword evidence="2" id="KW-1185">Reference proteome</keyword>
<geneLocation type="plasmid" evidence="1 2">
    <name>bgla_1p</name>
</geneLocation>
<dbReference type="EMBL" id="CP002601">
    <property type="protein sequence ID" value="AEA65507.1"/>
    <property type="molecule type" value="Genomic_DNA"/>
</dbReference>
<protein>
    <submittedName>
        <fullName evidence="1">Uncharacterized protein</fullName>
    </submittedName>
</protein>
<reference evidence="1 2" key="1">
    <citation type="journal article" date="2011" name="J. Bacteriol.">
        <title>Complete genome sequence of Burkholderia gladioli BSR3.</title>
        <authorList>
            <person name="Seo Y.S."/>
            <person name="Lim J."/>
            <person name="Choi B.S."/>
            <person name="Kim H."/>
            <person name="Goo E."/>
            <person name="Lee B."/>
            <person name="Lim J.S."/>
            <person name="Choi I.Y."/>
            <person name="Moon J.S."/>
            <person name="Kim J."/>
            <person name="Hwang I."/>
        </authorList>
    </citation>
    <scope>NUCLEOTIDE SEQUENCE [LARGE SCALE GENOMIC DNA]</scope>
    <source>
        <strain evidence="2">BSR3</strain>
    </source>
</reference>